<sequence length="815" mass="94162">MSESGSNQKVSSSLNSFMKNNNITTISSDVIQPEWQMVKNYSLLWLDEDMSETSKDYENILAQIRNITDDINVFKQQDACIDFLTDAQENIKFFLVVKYNMAQQIMPLINDIPQLYGVYIFNDIKIPHEEWTKNWNKIRNIYTHIDDLYKALQLDIKKFNQDTIAMSFLTADEIASKDDSNQLDPAFMYTQIFKEILLDMKHDEQAIKHFIDYCRRNDCISPTNINRFEKEYNAQLAIWWYTFPSDIFTILNDALRCMEGNMIINMGFFINDLHQQIQQLYQQQINTYGGKSFVVYRGQGFMKSDFQKLQKTKGGLMSFNNFLSTSYYEDVSLDYARSASTAPNKVGILFIMSIDPNVKSAPFASIKELSHFNEEDEILFSMHTVFRVGEIKEMDNETQVYQVELQLTSDDDQQLRLLTDRMREEAGGSTGWRRLGKLLLKIGQFNKAEEVYNTLLEQTSDEDEKAICYHQLGWVKGDQGDYEKAIWYYEQALKIQQKILPSNHSDLANSYNNIGSVYEGMGNYLKTIYYYEKALEIEEKTLSSTHPDLAASYNNIGSVKNKMGKYSEAISFYEKAHEIKQKTFLPNHPDLATSYDNIAGVYGNMEEYSKAFSLHKKALEIYQKSLPSNHHDLATSYSNIGGVYYKMGDYSEACSNYEKALKIEEKTLSLDHPDLATTYNNIGLVNNDMGDYSKAISFYEKALEIEEKTPSPNLPHLATSYNNIAGVYAHMREYSKALSYYKKDLEICQTTLCSDHPDLATSYNNIAMVYCKMQDYSKALSHYESALHTFQHKLSSTHPVIKNLKKNIEFVKTKL</sequence>
<dbReference type="PROSITE" id="PS50005">
    <property type="entry name" value="TPR"/>
    <property type="match status" value="9"/>
</dbReference>
<dbReference type="PRINTS" id="PR00381">
    <property type="entry name" value="KINESINLIGHT"/>
</dbReference>
<organism evidence="11 12">
    <name type="scientific">Adineta steineri</name>
    <dbReference type="NCBI Taxonomy" id="433720"/>
    <lineage>
        <taxon>Eukaryota</taxon>
        <taxon>Metazoa</taxon>
        <taxon>Spiralia</taxon>
        <taxon>Gnathifera</taxon>
        <taxon>Rotifera</taxon>
        <taxon>Eurotatoria</taxon>
        <taxon>Bdelloidea</taxon>
        <taxon>Adinetida</taxon>
        <taxon>Adinetidae</taxon>
        <taxon>Adineta</taxon>
    </lineage>
</organism>
<dbReference type="AlphaFoldDB" id="A0A819T2T6"/>
<evidence type="ECO:0000313" key="10">
    <source>
        <dbReference type="EMBL" id="CAF0836452.1"/>
    </source>
</evidence>
<feature type="repeat" description="TPR" evidence="8">
    <location>
        <begin position="718"/>
        <end position="751"/>
    </location>
</feature>
<proteinExistence type="inferred from homology"/>
<dbReference type="PROSITE" id="PS50293">
    <property type="entry name" value="TPR_REGION"/>
    <property type="match status" value="3"/>
</dbReference>
<dbReference type="PROSITE" id="PS51996">
    <property type="entry name" value="TR_MART"/>
    <property type="match status" value="1"/>
</dbReference>
<dbReference type="InterPro" id="IPR011990">
    <property type="entry name" value="TPR-like_helical_dom_sf"/>
</dbReference>
<dbReference type="EMBL" id="CAJOBB010004076">
    <property type="protein sequence ID" value="CAF4072918.1"/>
    <property type="molecule type" value="Genomic_DNA"/>
</dbReference>
<evidence type="ECO:0000256" key="5">
    <source>
        <dbReference type="ARBA" id="ARBA00022737"/>
    </source>
</evidence>
<dbReference type="SMART" id="SM00028">
    <property type="entry name" value="TPR"/>
    <property type="match status" value="9"/>
</dbReference>
<keyword evidence="6 8" id="KW-0802">TPR repeat</keyword>
<evidence type="ECO:0000256" key="1">
    <source>
        <dbReference type="ARBA" id="ARBA00009558"/>
    </source>
</evidence>
<accession>A0A819T2T6</accession>
<feature type="repeat" description="TPR" evidence="8">
    <location>
        <begin position="429"/>
        <end position="462"/>
    </location>
</feature>
<comment type="catalytic activity">
    <reaction evidence="7 9">
        <text>L-arginyl-[protein] + NAD(+) = N(omega)-(ADP-D-ribosyl)-L-arginyl-[protein] + nicotinamide + H(+)</text>
        <dbReference type="Rhea" id="RHEA:19149"/>
        <dbReference type="Rhea" id="RHEA-COMP:10532"/>
        <dbReference type="Rhea" id="RHEA-COMP:15087"/>
        <dbReference type="ChEBI" id="CHEBI:15378"/>
        <dbReference type="ChEBI" id="CHEBI:17154"/>
        <dbReference type="ChEBI" id="CHEBI:29965"/>
        <dbReference type="ChEBI" id="CHEBI:57540"/>
        <dbReference type="ChEBI" id="CHEBI:142554"/>
        <dbReference type="EC" id="2.4.2.31"/>
    </reaction>
</comment>
<comment type="similarity">
    <text evidence="1 9">Belongs to the Arg-specific ADP-ribosyltransferase family.</text>
</comment>
<evidence type="ECO:0000256" key="4">
    <source>
        <dbReference type="ARBA" id="ARBA00022695"/>
    </source>
</evidence>
<protein>
    <recommendedName>
        <fullName evidence="9">NAD(P)(+)--arginine ADP-ribosyltransferase</fullName>
        <ecNumber evidence="9">2.4.2.31</ecNumber>
    </recommendedName>
    <alternativeName>
        <fullName evidence="9">Mono(ADP-ribosyl)transferase</fullName>
    </alternativeName>
</protein>
<evidence type="ECO:0000256" key="8">
    <source>
        <dbReference type="PROSITE-ProRule" id="PRU00339"/>
    </source>
</evidence>
<feature type="repeat" description="TPR" evidence="8">
    <location>
        <begin position="634"/>
        <end position="667"/>
    </location>
</feature>
<feature type="repeat" description="TPR" evidence="8">
    <location>
        <begin position="592"/>
        <end position="625"/>
    </location>
</feature>
<feature type="repeat" description="TPR" evidence="8">
    <location>
        <begin position="466"/>
        <end position="499"/>
    </location>
</feature>
<keyword evidence="5" id="KW-0677">Repeat</keyword>
<dbReference type="Pfam" id="PF13424">
    <property type="entry name" value="TPR_12"/>
    <property type="match status" value="4"/>
</dbReference>
<dbReference type="Gene3D" id="3.90.176.10">
    <property type="entry name" value="Toxin ADP-ribosyltransferase, Chain A, domain 1"/>
    <property type="match status" value="1"/>
</dbReference>
<dbReference type="SUPFAM" id="SSF56399">
    <property type="entry name" value="ADP-ribosylation"/>
    <property type="match status" value="1"/>
</dbReference>
<feature type="repeat" description="TPR" evidence="8">
    <location>
        <begin position="550"/>
        <end position="583"/>
    </location>
</feature>
<keyword evidence="9" id="KW-0521">NADP</keyword>
<evidence type="ECO:0000256" key="7">
    <source>
        <dbReference type="ARBA" id="ARBA00047597"/>
    </source>
</evidence>
<evidence type="ECO:0000313" key="12">
    <source>
        <dbReference type="Proteomes" id="UP000663868"/>
    </source>
</evidence>
<keyword evidence="2 9" id="KW-0328">Glycosyltransferase</keyword>
<dbReference type="Gene3D" id="1.25.40.10">
    <property type="entry name" value="Tetratricopeptide repeat domain"/>
    <property type="match status" value="3"/>
</dbReference>
<keyword evidence="9" id="KW-0520">NAD</keyword>
<dbReference type="InterPro" id="IPR000768">
    <property type="entry name" value="ART"/>
</dbReference>
<dbReference type="EC" id="2.4.2.31" evidence="9"/>
<name>A0A819T2T6_9BILA</name>
<dbReference type="GO" id="GO:0106274">
    <property type="term" value="F:NAD+-protein-arginine ADP-ribosyltransferase activity"/>
    <property type="evidence" value="ECO:0007669"/>
    <property type="project" value="UniProtKB-EC"/>
</dbReference>
<dbReference type="GO" id="GO:0016779">
    <property type="term" value="F:nucleotidyltransferase activity"/>
    <property type="evidence" value="ECO:0007669"/>
    <property type="project" value="UniProtKB-KW"/>
</dbReference>
<dbReference type="Proteomes" id="UP000663860">
    <property type="component" value="Unassembled WGS sequence"/>
</dbReference>
<feature type="repeat" description="TPR" evidence="8">
    <location>
        <begin position="508"/>
        <end position="541"/>
    </location>
</feature>
<gene>
    <name evidence="10" type="ORF">IZO911_LOCUS8823</name>
    <name evidence="11" type="ORF">KXQ929_LOCUS32856</name>
</gene>
<dbReference type="Proteomes" id="UP000663868">
    <property type="component" value="Unassembled WGS sequence"/>
</dbReference>
<feature type="repeat" description="TPR" evidence="8">
    <location>
        <begin position="760"/>
        <end position="793"/>
    </location>
</feature>
<dbReference type="EMBL" id="CAJNOE010000060">
    <property type="protein sequence ID" value="CAF0836452.1"/>
    <property type="molecule type" value="Genomic_DNA"/>
</dbReference>
<keyword evidence="3 9" id="KW-0808">Transferase</keyword>
<evidence type="ECO:0000256" key="9">
    <source>
        <dbReference type="RuleBase" id="RU361228"/>
    </source>
</evidence>
<dbReference type="PANTHER" id="PTHR45641">
    <property type="entry name" value="TETRATRICOPEPTIDE REPEAT PROTEIN (AFU_ORTHOLOGUE AFUA_6G03870)"/>
    <property type="match status" value="1"/>
</dbReference>
<dbReference type="Pfam" id="PF01129">
    <property type="entry name" value="ART"/>
    <property type="match status" value="1"/>
</dbReference>
<keyword evidence="4" id="KW-0548">Nucleotidyltransferase</keyword>
<evidence type="ECO:0000256" key="3">
    <source>
        <dbReference type="ARBA" id="ARBA00022679"/>
    </source>
</evidence>
<evidence type="ECO:0000313" key="11">
    <source>
        <dbReference type="EMBL" id="CAF4072918.1"/>
    </source>
</evidence>
<dbReference type="PANTHER" id="PTHR45641:SF19">
    <property type="entry name" value="NEPHROCYSTIN-3"/>
    <property type="match status" value="1"/>
</dbReference>
<dbReference type="SUPFAM" id="SSF48452">
    <property type="entry name" value="TPR-like"/>
    <property type="match status" value="2"/>
</dbReference>
<dbReference type="InterPro" id="IPR019734">
    <property type="entry name" value="TPR_rpt"/>
</dbReference>
<feature type="repeat" description="TPR" evidence="8">
    <location>
        <begin position="676"/>
        <end position="709"/>
    </location>
</feature>
<evidence type="ECO:0000256" key="2">
    <source>
        <dbReference type="ARBA" id="ARBA00022676"/>
    </source>
</evidence>
<evidence type="ECO:0000256" key="6">
    <source>
        <dbReference type="ARBA" id="ARBA00022803"/>
    </source>
</evidence>
<reference evidence="11" key="1">
    <citation type="submission" date="2021-02" db="EMBL/GenBank/DDBJ databases">
        <authorList>
            <person name="Nowell W R."/>
        </authorList>
    </citation>
    <scope>NUCLEOTIDE SEQUENCE</scope>
</reference>
<comment type="caution">
    <text evidence="11">The sequence shown here is derived from an EMBL/GenBank/DDBJ whole genome shotgun (WGS) entry which is preliminary data.</text>
</comment>